<organism evidence="1 2">
    <name type="scientific">Oceaniferula marina</name>
    <dbReference type="NCBI Taxonomy" id="2748318"/>
    <lineage>
        <taxon>Bacteria</taxon>
        <taxon>Pseudomonadati</taxon>
        <taxon>Verrucomicrobiota</taxon>
        <taxon>Verrucomicrobiia</taxon>
        <taxon>Verrucomicrobiales</taxon>
        <taxon>Verrucomicrobiaceae</taxon>
        <taxon>Oceaniferula</taxon>
    </lineage>
</organism>
<comment type="caution">
    <text evidence="1">The sequence shown here is derived from an EMBL/GenBank/DDBJ whole genome shotgun (WGS) entry which is preliminary data.</text>
</comment>
<proteinExistence type="predicted"/>
<keyword evidence="2" id="KW-1185">Reference proteome</keyword>
<protein>
    <submittedName>
        <fullName evidence="1">Uncharacterized protein</fullName>
    </submittedName>
</protein>
<dbReference type="RefSeq" id="WP_178934949.1">
    <property type="nucleotide sequence ID" value="NZ_JACBAZ010000018.1"/>
</dbReference>
<evidence type="ECO:0000313" key="1">
    <source>
        <dbReference type="EMBL" id="NWK57635.1"/>
    </source>
</evidence>
<dbReference type="EMBL" id="JACBAZ010000018">
    <property type="protein sequence ID" value="NWK57635.1"/>
    <property type="molecule type" value="Genomic_DNA"/>
</dbReference>
<dbReference type="Proteomes" id="UP000557872">
    <property type="component" value="Unassembled WGS sequence"/>
</dbReference>
<dbReference type="AlphaFoldDB" id="A0A851GR87"/>
<evidence type="ECO:0000313" key="2">
    <source>
        <dbReference type="Proteomes" id="UP000557872"/>
    </source>
</evidence>
<gene>
    <name evidence="1" type="ORF">HW115_18605</name>
</gene>
<sequence>MQKMKMSFVTEAAWDQAWEKYSSIEFEDDVLAIEQEEQAEIEELIASIVKDKYSLGFDWIVDHFNTPRYIFTVTLQNSKLFRRKVVEAIINTVTTFNDKWVLNLVLIDAIHGDAWDSTDQVASLLIAQDEGFILRHSYYGNMGRNLTKWIDKTIEA</sequence>
<name>A0A851GR87_9BACT</name>
<accession>A0A851GR87</accession>
<reference evidence="1 2" key="1">
    <citation type="submission" date="2020-07" db="EMBL/GenBank/DDBJ databases">
        <title>Roseicoccus Jingziensis gen. nov., sp. nov., isolated from coastal seawater.</title>
        <authorList>
            <person name="Feng X."/>
        </authorList>
    </citation>
    <scope>NUCLEOTIDE SEQUENCE [LARGE SCALE GENOMIC DNA]</scope>
    <source>
        <strain evidence="1 2">N1E253</strain>
    </source>
</reference>